<name>A0A7U6BFL3_SALDZ</name>
<proteinExistence type="predicted"/>
<sequence>MVLLVGERSRSLAILLAGLPIPASNATSPAVKKHLHTYNGLGYVNSAPYKTGAGICSPKLTKATPDAESVFFVVRYTRYSMAWYVIQQQSYNRRSVALLSYHAAHNGTVRGCCVRLSPVIDAQNRIPRRLRMVTLAGQPQGWPVPFVPGTANPVNVTAPIKICSLGGDSLTRTKEAA</sequence>
<dbReference type="AlphaFoldDB" id="A0A7U6BFL3"/>
<evidence type="ECO:0008006" key="3">
    <source>
        <dbReference type="Google" id="ProtNLM"/>
    </source>
</evidence>
<dbReference type="EMBL" id="CP029989">
    <property type="protein sequence ID" value="AXC74849.1"/>
    <property type="molecule type" value="Genomic_DNA"/>
</dbReference>
<dbReference type="InterPro" id="IPR018880">
    <property type="entry name" value="Phage_P4_Ash"/>
</dbReference>
<reference evidence="1 2" key="1">
    <citation type="submission" date="2018-06" db="EMBL/GenBank/DDBJ databases">
        <title>Salmonella Enterica genomes from various sources.</title>
        <authorList>
            <person name="Nash J.H.E."/>
            <person name="Robertson J."/>
            <person name="Bessonov K."/>
        </authorList>
    </citation>
    <scope>NUCLEOTIDE SEQUENCE [LARGE SCALE GENOMIC DNA]</scope>
    <source>
        <strain evidence="1 2">SA20121591</strain>
    </source>
</reference>
<dbReference type="Pfam" id="PF10554">
    <property type="entry name" value="Phage_ASH"/>
    <property type="match status" value="1"/>
</dbReference>
<gene>
    <name evidence="1" type="ORF">DOE59_03110</name>
</gene>
<protein>
    <recommendedName>
        <fullName evidence="3">Ash family protein</fullName>
    </recommendedName>
</protein>
<evidence type="ECO:0000313" key="1">
    <source>
        <dbReference type="EMBL" id="AXC74849.1"/>
    </source>
</evidence>
<evidence type="ECO:0000313" key="2">
    <source>
        <dbReference type="Proteomes" id="UP000252003"/>
    </source>
</evidence>
<accession>A0A7U6BFL3</accession>
<dbReference type="Proteomes" id="UP000252003">
    <property type="component" value="Chromosome"/>
</dbReference>
<organism evidence="1 2">
    <name type="scientific">Salmonella enterica subsp. diarizonae serovar 48:i:z</name>
    <dbReference type="NCBI Taxonomy" id="1192842"/>
    <lineage>
        <taxon>Bacteria</taxon>
        <taxon>Pseudomonadati</taxon>
        <taxon>Pseudomonadota</taxon>
        <taxon>Gammaproteobacteria</taxon>
        <taxon>Enterobacterales</taxon>
        <taxon>Enterobacteriaceae</taxon>
        <taxon>Salmonella</taxon>
    </lineage>
</organism>